<gene>
    <name evidence="2" type="ORF">HPBE_LOCUS26373</name>
</gene>
<evidence type="ECO:0000313" key="3">
    <source>
        <dbReference type="Proteomes" id="UP000050761"/>
    </source>
</evidence>
<dbReference type="OrthoDB" id="5875692at2759"/>
<accession>A0A3P8IQC2</accession>
<evidence type="ECO:0000313" key="4">
    <source>
        <dbReference type="WBParaSite" id="HPBE_0002637401-mRNA-1"/>
    </source>
</evidence>
<dbReference type="EMBL" id="UZAH01039837">
    <property type="protein sequence ID" value="VDP57276.1"/>
    <property type="molecule type" value="Genomic_DNA"/>
</dbReference>
<accession>A0A183GUK4</accession>
<dbReference type="InterPro" id="IPR040676">
    <property type="entry name" value="DUF5641"/>
</dbReference>
<sequence>MALTSYLNSDGSSLAKEIDDNLYVDNIMMLADTAEEAITKYRVSYDIQDDSFNVKTRFLPRTQLTKKDIVSEINSVYDPIGVAGPLMVNLRSLMREVFNTGVDTKTILPQETCNKWNYLTGLINDASVSIPRPMFDRPTSENSRLWVFADASNIAISTCAYMQCEISVDFLQGNLRFSLPESENLVDLNDPTYDPDLIQSQIQAIEALRYSENIANKFWESWKLSYLTSLRETQKLVLKQPRHLSRTYPEVGEIVIIEQDLIPRGSWLYGKITQVMSSADGLARSAKMSLSSDKQTADIDACDAATILHYVGPKLDAMQDAMDKMRTMMEALSAGMKIQLERSAPRSSCAFCTFEENRDSHHTARCTRYPDTVSRTVQASRLQLCLRCLKEAHADDCDVKCGSCGLDHNALLCTHRKPFIPAKRPRF</sequence>
<dbReference type="Proteomes" id="UP000050761">
    <property type="component" value="Unassembled WGS sequence"/>
</dbReference>
<evidence type="ECO:0000259" key="1">
    <source>
        <dbReference type="Pfam" id="PF18701"/>
    </source>
</evidence>
<evidence type="ECO:0000313" key="2">
    <source>
        <dbReference type="EMBL" id="VDP57276.1"/>
    </source>
</evidence>
<organism evidence="3 4">
    <name type="scientific">Heligmosomoides polygyrus</name>
    <name type="common">Parasitic roundworm</name>
    <dbReference type="NCBI Taxonomy" id="6339"/>
    <lineage>
        <taxon>Eukaryota</taxon>
        <taxon>Metazoa</taxon>
        <taxon>Ecdysozoa</taxon>
        <taxon>Nematoda</taxon>
        <taxon>Chromadorea</taxon>
        <taxon>Rhabditida</taxon>
        <taxon>Rhabditina</taxon>
        <taxon>Rhabditomorpha</taxon>
        <taxon>Strongyloidea</taxon>
        <taxon>Heligmosomidae</taxon>
        <taxon>Heligmosomoides</taxon>
    </lineage>
</organism>
<feature type="domain" description="DUF5641" evidence="1">
    <location>
        <begin position="210"/>
        <end position="294"/>
    </location>
</feature>
<dbReference type="Pfam" id="PF05380">
    <property type="entry name" value="Peptidase_A17"/>
    <property type="match status" value="1"/>
</dbReference>
<keyword evidence="3" id="KW-1185">Reference proteome</keyword>
<dbReference type="PANTHER" id="PTHR47331:SF6">
    <property type="entry name" value="DOUBLECORTIN DOMAIN-CONTAINING PROTEIN"/>
    <property type="match status" value="1"/>
</dbReference>
<reference evidence="4" key="2">
    <citation type="submission" date="2019-09" db="UniProtKB">
        <authorList>
            <consortium name="WormBaseParasite"/>
        </authorList>
    </citation>
    <scope>IDENTIFICATION</scope>
</reference>
<name>A0A183GUK4_HELPZ</name>
<dbReference type="PANTHER" id="PTHR47331">
    <property type="entry name" value="PHD-TYPE DOMAIN-CONTAINING PROTEIN"/>
    <property type="match status" value="1"/>
</dbReference>
<dbReference type="InterPro" id="IPR008042">
    <property type="entry name" value="Retrotrans_Pao"/>
</dbReference>
<reference evidence="2 3" key="1">
    <citation type="submission" date="2018-11" db="EMBL/GenBank/DDBJ databases">
        <authorList>
            <consortium name="Pathogen Informatics"/>
        </authorList>
    </citation>
    <scope>NUCLEOTIDE SEQUENCE [LARGE SCALE GENOMIC DNA]</scope>
</reference>
<dbReference type="WBParaSite" id="HPBE_0002637401-mRNA-1">
    <property type="protein sequence ID" value="HPBE_0002637401-mRNA-1"/>
    <property type="gene ID" value="HPBE_0002637401"/>
</dbReference>
<proteinExistence type="predicted"/>
<dbReference type="Pfam" id="PF18701">
    <property type="entry name" value="DUF5641"/>
    <property type="match status" value="1"/>
</dbReference>
<protein>
    <submittedName>
        <fullName evidence="4">DUF5641 domain-containing protein</fullName>
    </submittedName>
</protein>
<dbReference type="AlphaFoldDB" id="A0A183GUK4"/>